<evidence type="ECO:0000313" key="12">
    <source>
        <dbReference type="EMBL" id="KAJ7320818.1"/>
    </source>
</evidence>
<evidence type="ECO:0000256" key="6">
    <source>
        <dbReference type="ARBA" id="ARBA00022824"/>
    </source>
</evidence>
<dbReference type="Pfam" id="PF03839">
    <property type="entry name" value="Sec62"/>
    <property type="match status" value="1"/>
</dbReference>
<keyword evidence="6" id="KW-0256">Endoplasmic reticulum</keyword>
<dbReference type="GO" id="GO:0005789">
    <property type="term" value="C:endoplasmic reticulum membrane"/>
    <property type="evidence" value="ECO:0007669"/>
    <property type="project" value="UniProtKB-SubCell"/>
</dbReference>
<sequence length="214" mass="24369">MEEQQARAPEDMRRVAIFLRRFESGMKVEIGTINRRKVDYFKAATAIEALLSPAYAKQKGLPKIANATEALAVLSTLNAFGFFQHVRRIPHPRLLFPAVLRITPNQQNLVAADGYYAWFFELRWAKYVRPAVVFALLFAGSLLRYEIVRMGVYLCIFMLGVVELFVGIVVVRYIFYIMTGFAFGPGSGIWIFPNLFANTGSVESFSPLWDREQP</sequence>
<keyword evidence="9" id="KW-0811">Translocation</keyword>
<proteinExistence type="inferred from homology"/>
<organism evidence="12 13">
    <name type="scientific">Mycena albidolilacea</name>
    <dbReference type="NCBI Taxonomy" id="1033008"/>
    <lineage>
        <taxon>Eukaryota</taxon>
        <taxon>Fungi</taxon>
        <taxon>Dikarya</taxon>
        <taxon>Basidiomycota</taxon>
        <taxon>Agaricomycotina</taxon>
        <taxon>Agaricomycetes</taxon>
        <taxon>Agaricomycetidae</taxon>
        <taxon>Agaricales</taxon>
        <taxon>Marasmiineae</taxon>
        <taxon>Mycenaceae</taxon>
        <taxon>Mycena</taxon>
    </lineage>
</organism>
<dbReference type="PANTHER" id="PTHR12443">
    <property type="entry name" value="TRANSLOCATION PROTEIN SEC62"/>
    <property type="match status" value="1"/>
</dbReference>
<evidence type="ECO:0000256" key="3">
    <source>
        <dbReference type="ARBA" id="ARBA00021257"/>
    </source>
</evidence>
<feature type="transmembrane region" description="Helical" evidence="11">
    <location>
        <begin position="151"/>
        <end position="175"/>
    </location>
</feature>
<keyword evidence="8 11" id="KW-1133">Transmembrane helix</keyword>
<evidence type="ECO:0000256" key="5">
    <source>
        <dbReference type="ARBA" id="ARBA00022692"/>
    </source>
</evidence>
<keyword evidence="7" id="KW-0653">Protein transport</keyword>
<evidence type="ECO:0000313" key="13">
    <source>
        <dbReference type="Proteomes" id="UP001218218"/>
    </source>
</evidence>
<evidence type="ECO:0000256" key="8">
    <source>
        <dbReference type="ARBA" id="ARBA00022989"/>
    </source>
</evidence>
<comment type="caution">
    <text evidence="12">The sequence shown here is derived from an EMBL/GenBank/DDBJ whole genome shotgun (WGS) entry which is preliminary data.</text>
</comment>
<dbReference type="AlphaFoldDB" id="A0AAD7EGR8"/>
<keyword evidence="5 11" id="KW-0812">Transmembrane</keyword>
<evidence type="ECO:0000256" key="1">
    <source>
        <dbReference type="ARBA" id="ARBA00004477"/>
    </source>
</evidence>
<evidence type="ECO:0000256" key="9">
    <source>
        <dbReference type="ARBA" id="ARBA00023010"/>
    </source>
</evidence>
<name>A0AAD7EGR8_9AGAR</name>
<dbReference type="PANTHER" id="PTHR12443:SF9">
    <property type="entry name" value="TRANSLOCATION PROTEIN SEC62"/>
    <property type="match status" value="1"/>
</dbReference>
<reference evidence="12" key="1">
    <citation type="submission" date="2023-03" db="EMBL/GenBank/DDBJ databases">
        <title>Massive genome expansion in bonnet fungi (Mycena s.s.) driven by repeated elements and novel gene families across ecological guilds.</title>
        <authorList>
            <consortium name="Lawrence Berkeley National Laboratory"/>
            <person name="Harder C.B."/>
            <person name="Miyauchi S."/>
            <person name="Viragh M."/>
            <person name="Kuo A."/>
            <person name="Thoen E."/>
            <person name="Andreopoulos B."/>
            <person name="Lu D."/>
            <person name="Skrede I."/>
            <person name="Drula E."/>
            <person name="Henrissat B."/>
            <person name="Morin E."/>
            <person name="Kohler A."/>
            <person name="Barry K."/>
            <person name="LaButti K."/>
            <person name="Morin E."/>
            <person name="Salamov A."/>
            <person name="Lipzen A."/>
            <person name="Mereny Z."/>
            <person name="Hegedus B."/>
            <person name="Baldrian P."/>
            <person name="Stursova M."/>
            <person name="Weitz H."/>
            <person name="Taylor A."/>
            <person name="Grigoriev I.V."/>
            <person name="Nagy L.G."/>
            <person name="Martin F."/>
            <person name="Kauserud H."/>
        </authorList>
    </citation>
    <scope>NUCLEOTIDE SEQUENCE</scope>
    <source>
        <strain evidence="12">CBHHK002</strain>
    </source>
</reference>
<evidence type="ECO:0000256" key="2">
    <source>
        <dbReference type="ARBA" id="ARBA00010604"/>
    </source>
</evidence>
<dbReference type="GO" id="GO:0031204">
    <property type="term" value="P:post-translational protein targeting to membrane, translocation"/>
    <property type="evidence" value="ECO:0007669"/>
    <property type="project" value="TreeGrafter"/>
</dbReference>
<gene>
    <name evidence="12" type="ORF">DFH08DRAFT_713515</name>
</gene>
<evidence type="ECO:0000256" key="7">
    <source>
        <dbReference type="ARBA" id="ARBA00022927"/>
    </source>
</evidence>
<dbReference type="Proteomes" id="UP001218218">
    <property type="component" value="Unassembled WGS sequence"/>
</dbReference>
<keyword evidence="13" id="KW-1185">Reference proteome</keyword>
<evidence type="ECO:0000256" key="11">
    <source>
        <dbReference type="SAM" id="Phobius"/>
    </source>
</evidence>
<comment type="similarity">
    <text evidence="2">Belongs to the SEC62 family.</text>
</comment>
<dbReference type="InterPro" id="IPR004728">
    <property type="entry name" value="Sec62"/>
</dbReference>
<protein>
    <recommendedName>
        <fullName evidence="3">Translocation protein SEC62</fullName>
    </recommendedName>
</protein>
<evidence type="ECO:0000256" key="4">
    <source>
        <dbReference type="ARBA" id="ARBA00022448"/>
    </source>
</evidence>
<accession>A0AAD7EGR8</accession>
<keyword evidence="4" id="KW-0813">Transport</keyword>
<keyword evidence="10 11" id="KW-0472">Membrane</keyword>
<dbReference type="EMBL" id="JARIHO010000053">
    <property type="protein sequence ID" value="KAJ7320818.1"/>
    <property type="molecule type" value="Genomic_DNA"/>
</dbReference>
<evidence type="ECO:0000256" key="10">
    <source>
        <dbReference type="ARBA" id="ARBA00023136"/>
    </source>
</evidence>
<comment type="subcellular location">
    <subcellularLocation>
        <location evidence="1">Endoplasmic reticulum membrane</location>
        <topology evidence="1">Multi-pass membrane protein</topology>
    </subcellularLocation>
</comment>